<accession>A0A1F5VLN0</accession>
<comment type="caution">
    <text evidence="1">The sequence shown here is derived from an EMBL/GenBank/DDBJ whole genome shotgun (WGS) entry which is preliminary data.</text>
</comment>
<proteinExistence type="predicted"/>
<sequence length="70" mass="8134">MNKKHIMQYEVKGIFNLTDAVGSMHFYYFFLFSAEFRSYNVGPIVPVVIKKSRKNDVKFHDGTAFLPLLS</sequence>
<organism evidence="1 2">
    <name type="scientific">Candidatus Fischerbacteria bacterium RBG_13_37_8</name>
    <dbReference type="NCBI Taxonomy" id="1817863"/>
    <lineage>
        <taxon>Bacteria</taxon>
        <taxon>Candidatus Fischeribacteriota</taxon>
    </lineage>
</organism>
<gene>
    <name evidence="1" type="ORF">A2Y62_08420</name>
</gene>
<evidence type="ECO:0000313" key="1">
    <source>
        <dbReference type="EMBL" id="OGF64332.1"/>
    </source>
</evidence>
<name>A0A1F5VLN0_9BACT</name>
<dbReference type="AlphaFoldDB" id="A0A1F5VLN0"/>
<protein>
    <submittedName>
        <fullName evidence="1">Uncharacterized protein</fullName>
    </submittedName>
</protein>
<dbReference type="EMBL" id="MFGW01000139">
    <property type="protein sequence ID" value="OGF64332.1"/>
    <property type="molecule type" value="Genomic_DNA"/>
</dbReference>
<dbReference type="Proteomes" id="UP000178943">
    <property type="component" value="Unassembled WGS sequence"/>
</dbReference>
<reference evidence="1 2" key="1">
    <citation type="journal article" date="2016" name="Nat. Commun.">
        <title>Thousands of microbial genomes shed light on interconnected biogeochemical processes in an aquifer system.</title>
        <authorList>
            <person name="Anantharaman K."/>
            <person name="Brown C.T."/>
            <person name="Hug L.A."/>
            <person name="Sharon I."/>
            <person name="Castelle C.J."/>
            <person name="Probst A.J."/>
            <person name="Thomas B.C."/>
            <person name="Singh A."/>
            <person name="Wilkins M.J."/>
            <person name="Karaoz U."/>
            <person name="Brodie E.L."/>
            <person name="Williams K.H."/>
            <person name="Hubbard S.S."/>
            <person name="Banfield J.F."/>
        </authorList>
    </citation>
    <scope>NUCLEOTIDE SEQUENCE [LARGE SCALE GENOMIC DNA]</scope>
</reference>
<evidence type="ECO:0000313" key="2">
    <source>
        <dbReference type="Proteomes" id="UP000178943"/>
    </source>
</evidence>